<dbReference type="EnsemblPlants" id="HORVU.MOREX.r3.2HG0097240.1">
    <property type="protein sequence ID" value="HORVU.MOREX.r3.2HG0097240.1"/>
    <property type="gene ID" value="HORVU.MOREX.r3.2HG0097240"/>
</dbReference>
<dbReference type="FunFam" id="3.40.50.1110:FF:000003">
    <property type="entry name" value="GDSL esterase/lipase APG"/>
    <property type="match status" value="1"/>
</dbReference>
<dbReference type="RefSeq" id="XP_044971261.1">
    <property type="nucleotide sequence ID" value="XM_045115326.1"/>
</dbReference>
<name>A0A8I6WJR4_HORVV</name>
<dbReference type="OrthoDB" id="1600564at2759"/>
<dbReference type="InterPro" id="IPR001087">
    <property type="entry name" value="GDSL"/>
</dbReference>
<feature type="chain" id="PRO_5035147727" description="GDSL esterase/lipase APG" evidence="2">
    <location>
        <begin position="25"/>
        <end position="353"/>
    </location>
</feature>
<dbReference type="Gramene" id="HORVU.MOREX.r3.2HG0097240.1">
    <property type="protein sequence ID" value="HORVU.MOREX.r3.2HG0097240.1"/>
    <property type="gene ID" value="HORVU.MOREX.r3.2HG0097240"/>
</dbReference>
<gene>
    <name evidence="3" type="primary">LOC123431506</name>
</gene>
<comment type="similarity">
    <text evidence="1">Belongs to the 'GDSL' lipolytic enzyme family.</text>
</comment>
<dbReference type="InterPro" id="IPR050592">
    <property type="entry name" value="GDSL_lipolytic_enzyme"/>
</dbReference>
<sequence>MAVRILVVLLICLFVGLTAHGKEALPVVPGIMFFGDSLLSIGSNNYIKTVVKANVAPYGRDFKDHVATGRFSNGKVLSDFIGEKLGFDGSPPAYLSPEASRLNLLIGANFASAGSGYYDDTARIYHVTPLSQQLDYFKEYQSKLAVVAGSNQVQTIISDSLYIISAASNDFGFNYYINPLLFLRENTDQFGDRLIHIFNNTVTQLYTLGARRVGVFSIAPLGCAPLAITVFGLGRSGCVPSLDDDARRFNRKLGAAVDSLSTRYHDLKIAVLDIYTPWHSLATSPGSHGFIEARHGCCGTGLVELTSFLCNPFSIGTCPNATTYVQWDAVHPSEAANKVIADYLAKGINKLLM</sequence>
<evidence type="ECO:0000256" key="1">
    <source>
        <dbReference type="ARBA" id="ARBA00008668"/>
    </source>
</evidence>
<reference evidence="4" key="1">
    <citation type="journal article" date="2012" name="Nature">
        <title>A physical, genetic and functional sequence assembly of the barley genome.</title>
        <authorList>
            <consortium name="The International Barley Genome Sequencing Consortium"/>
            <person name="Mayer K.F."/>
            <person name="Waugh R."/>
            <person name="Brown J.W."/>
            <person name="Schulman A."/>
            <person name="Langridge P."/>
            <person name="Platzer M."/>
            <person name="Fincher G.B."/>
            <person name="Muehlbauer G.J."/>
            <person name="Sato K."/>
            <person name="Close T.J."/>
            <person name="Wise R.P."/>
            <person name="Stein N."/>
        </authorList>
    </citation>
    <scope>NUCLEOTIDE SEQUENCE [LARGE SCALE GENOMIC DNA]</scope>
    <source>
        <strain evidence="4">cv. Morex</strain>
    </source>
</reference>
<dbReference type="Gramene" id="HORVU.MOREX.r2.2HG0080200.1">
    <property type="protein sequence ID" value="HORVU.MOREX.r2.2HG0080200.1"/>
    <property type="gene ID" value="HORVU.MOREX.r2.2HG0080200"/>
</dbReference>
<keyword evidence="4" id="KW-1185">Reference proteome</keyword>
<reference evidence="3" key="3">
    <citation type="submission" date="2022-01" db="UniProtKB">
        <authorList>
            <consortium name="EnsemblPlants"/>
        </authorList>
    </citation>
    <scope>IDENTIFICATION</scope>
    <source>
        <strain evidence="3">subsp. vulgare</strain>
    </source>
</reference>
<dbReference type="AlphaFoldDB" id="A0A8I6WJR4"/>
<dbReference type="PANTHER" id="PTHR45642:SF60">
    <property type="entry name" value="GDSL ESTERASE_LIPASE"/>
    <property type="match status" value="1"/>
</dbReference>
<dbReference type="GO" id="GO:0016788">
    <property type="term" value="F:hydrolase activity, acting on ester bonds"/>
    <property type="evidence" value="ECO:0007669"/>
    <property type="project" value="InterPro"/>
</dbReference>
<dbReference type="InterPro" id="IPR035669">
    <property type="entry name" value="SGNH_plant_lipase-like"/>
</dbReference>
<evidence type="ECO:0000256" key="2">
    <source>
        <dbReference type="SAM" id="SignalP"/>
    </source>
</evidence>
<organism evidence="3 4">
    <name type="scientific">Hordeum vulgare subsp. vulgare</name>
    <name type="common">Domesticated barley</name>
    <dbReference type="NCBI Taxonomy" id="112509"/>
    <lineage>
        <taxon>Eukaryota</taxon>
        <taxon>Viridiplantae</taxon>
        <taxon>Streptophyta</taxon>
        <taxon>Embryophyta</taxon>
        <taxon>Tracheophyta</taxon>
        <taxon>Spermatophyta</taxon>
        <taxon>Magnoliopsida</taxon>
        <taxon>Liliopsida</taxon>
        <taxon>Poales</taxon>
        <taxon>Poaceae</taxon>
        <taxon>BOP clade</taxon>
        <taxon>Pooideae</taxon>
        <taxon>Triticodae</taxon>
        <taxon>Triticeae</taxon>
        <taxon>Hordeinae</taxon>
        <taxon>Hordeum</taxon>
    </lineage>
</organism>
<accession>A0A8I6WJR4</accession>
<evidence type="ECO:0000313" key="3">
    <source>
        <dbReference type="EnsemblPlants" id="HORVU.MOREX.r3.2HG0097240.1"/>
    </source>
</evidence>
<protein>
    <recommendedName>
        <fullName evidence="5">GDSL esterase/lipase APG</fullName>
    </recommendedName>
</protein>
<dbReference type="CDD" id="cd01837">
    <property type="entry name" value="SGNH_plant_lipase_like"/>
    <property type="match status" value="1"/>
</dbReference>
<dbReference type="KEGG" id="hvg:123431506"/>
<reference evidence="3" key="2">
    <citation type="submission" date="2020-10" db="EMBL/GenBank/DDBJ databases">
        <authorList>
            <person name="Scholz U."/>
            <person name="Mascher M."/>
            <person name="Fiebig A."/>
        </authorList>
    </citation>
    <scope>NUCLEOTIDE SEQUENCE [LARGE SCALE GENOMIC DNA]</scope>
    <source>
        <strain evidence="3">cv. Morex</strain>
    </source>
</reference>
<dbReference type="Gene3D" id="3.40.50.1110">
    <property type="entry name" value="SGNH hydrolase"/>
    <property type="match status" value="1"/>
</dbReference>
<dbReference type="SMR" id="A0A8I6WJR4"/>
<dbReference type="Pfam" id="PF00657">
    <property type="entry name" value="Lipase_GDSL"/>
    <property type="match status" value="1"/>
</dbReference>
<feature type="signal peptide" evidence="2">
    <location>
        <begin position="1"/>
        <end position="24"/>
    </location>
</feature>
<dbReference type="SUPFAM" id="SSF52266">
    <property type="entry name" value="SGNH hydrolase"/>
    <property type="match status" value="1"/>
</dbReference>
<proteinExistence type="inferred from homology"/>
<dbReference type="InterPro" id="IPR036514">
    <property type="entry name" value="SGNH_hydro_sf"/>
</dbReference>
<evidence type="ECO:0000313" key="4">
    <source>
        <dbReference type="Proteomes" id="UP000011116"/>
    </source>
</evidence>
<dbReference type="Proteomes" id="UP000011116">
    <property type="component" value="Chromosome 2H"/>
</dbReference>
<evidence type="ECO:0008006" key="5">
    <source>
        <dbReference type="Google" id="ProtNLM"/>
    </source>
</evidence>
<dbReference type="PANTHER" id="PTHR45642">
    <property type="entry name" value="GDSL ESTERASE/LIPASE EXL3"/>
    <property type="match status" value="1"/>
</dbReference>
<dbReference type="GeneID" id="123431506"/>
<keyword evidence="2" id="KW-0732">Signal</keyword>